<keyword evidence="3 5" id="KW-0460">Magnesium</keyword>
<reference evidence="7" key="1">
    <citation type="submission" date="2020-03" db="EMBL/GenBank/DDBJ databases">
        <authorList>
            <person name="Guo F."/>
        </authorList>
    </citation>
    <scope>NUCLEOTIDE SEQUENCE</scope>
    <source>
        <strain evidence="7">JCM 30134</strain>
    </source>
</reference>
<dbReference type="Pfam" id="PF03328">
    <property type="entry name" value="HpcH_HpaI"/>
    <property type="match status" value="1"/>
</dbReference>
<protein>
    <submittedName>
        <fullName evidence="7">CoA ester lyase</fullName>
    </submittedName>
</protein>
<keyword evidence="8" id="KW-1185">Reference proteome</keyword>
<keyword evidence="2 5" id="KW-0479">Metal-binding</keyword>
<evidence type="ECO:0000256" key="4">
    <source>
        <dbReference type="PIRSR" id="PIRSR015582-1"/>
    </source>
</evidence>
<evidence type="ECO:0000313" key="7">
    <source>
        <dbReference type="EMBL" id="NHO68320.1"/>
    </source>
</evidence>
<dbReference type="Proteomes" id="UP000787472">
    <property type="component" value="Unassembled WGS sequence"/>
</dbReference>
<name>A0A9E5MQ60_9GAMM</name>
<dbReference type="InterPro" id="IPR011206">
    <property type="entry name" value="Citrate_lyase_beta/mcl1/mcl2"/>
</dbReference>
<dbReference type="Gene3D" id="3.20.20.60">
    <property type="entry name" value="Phosphoenolpyruvate-binding domains"/>
    <property type="match status" value="1"/>
</dbReference>
<dbReference type="PANTHER" id="PTHR32308">
    <property type="entry name" value="LYASE BETA SUBUNIT, PUTATIVE (AFU_ORTHOLOGUE AFUA_4G13030)-RELATED"/>
    <property type="match status" value="1"/>
</dbReference>
<dbReference type="AlphaFoldDB" id="A0A9E5MQ60"/>
<comment type="cofactor">
    <cofactor evidence="1">
        <name>Mg(2+)</name>
        <dbReference type="ChEBI" id="CHEBI:18420"/>
    </cofactor>
</comment>
<evidence type="ECO:0000256" key="5">
    <source>
        <dbReference type="PIRSR" id="PIRSR015582-2"/>
    </source>
</evidence>
<evidence type="ECO:0000256" key="1">
    <source>
        <dbReference type="ARBA" id="ARBA00001946"/>
    </source>
</evidence>
<proteinExistence type="predicted"/>
<evidence type="ECO:0000313" key="8">
    <source>
        <dbReference type="Proteomes" id="UP000787472"/>
    </source>
</evidence>
<accession>A0A9E5MQ60</accession>
<sequence length="275" mass="29626">MTVFQKTRSVLFVPASRPERFGKALASGADVVVIDLEDAVAAAEKDAARESLRAYLEANPDLAVLVRINASGTQEFVQDLELCRQQRGVAAIMVAKAQSVEALQLAAATGKPIWPLLETALGITELANMAKVKGVERFCFGALDMGVDLGLKPDTAGAQLMLDRVRVDLVLYSTVAGLQAPIETVYPSIDDEATVERIARQASEMGFSGMLCIHPQQLVPIHRGFSPDVTDLDWARRVLAAAESGEGVFKFDGKMVDAPVIQRARLIVSQAGDEY</sequence>
<dbReference type="GO" id="GO:0000287">
    <property type="term" value="F:magnesium ion binding"/>
    <property type="evidence" value="ECO:0007669"/>
    <property type="project" value="TreeGrafter"/>
</dbReference>
<gene>
    <name evidence="7" type="ORF">G8770_22440</name>
</gene>
<evidence type="ECO:0000256" key="2">
    <source>
        <dbReference type="ARBA" id="ARBA00022723"/>
    </source>
</evidence>
<comment type="caution">
    <text evidence="7">The sequence shown here is derived from an EMBL/GenBank/DDBJ whole genome shotgun (WGS) entry which is preliminary data.</text>
</comment>
<feature type="binding site" evidence="4">
    <location>
        <position position="118"/>
    </location>
    <ligand>
        <name>substrate</name>
    </ligand>
</feature>
<feature type="binding site" evidence="5">
    <location>
        <position position="118"/>
    </location>
    <ligand>
        <name>Mg(2+)</name>
        <dbReference type="ChEBI" id="CHEBI:18420"/>
    </ligand>
</feature>
<dbReference type="InterPro" id="IPR005000">
    <property type="entry name" value="Aldolase/citrate-lyase_domain"/>
</dbReference>
<dbReference type="PIRSF" id="PIRSF015582">
    <property type="entry name" value="Cit_lyase_B"/>
    <property type="match status" value="1"/>
</dbReference>
<feature type="binding site" evidence="4">
    <location>
        <position position="67"/>
    </location>
    <ligand>
        <name>substrate</name>
    </ligand>
</feature>
<dbReference type="GO" id="GO:0016829">
    <property type="term" value="F:lyase activity"/>
    <property type="evidence" value="ECO:0007669"/>
    <property type="project" value="UniProtKB-KW"/>
</dbReference>
<organism evidence="7 8">
    <name type="scientific">Pseudomaricurvus hydrocarbonicus</name>
    <dbReference type="NCBI Taxonomy" id="1470433"/>
    <lineage>
        <taxon>Bacteria</taxon>
        <taxon>Pseudomonadati</taxon>
        <taxon>Pseudomonadota</taxon>
        <taxon>Gammaproteobacteria</taxon>
        <taxon>Cellvibrionales</taxon>
        <taxon>Cellvibrionaceae</taxon>
        <taxon>Pseudomaricurvus</taxon>
    </lineage>
</organism>
<dbReference type="EMBL" id="JAAONZ010000028">
    <property type="protein sequence ID" value="NHO68320.1"/>
    <property type="molecule type" value="Genomic_DNA"/>
</dbReference>
<dbReference type="RefSeq" id="WP_167192216.1">
    <property type="nucleotide sequence ID" value="NZ_JAAONZ010000028.1"/>
</dbReference>
<dbReference type="GO" id="GO:0006107">
    <property type="term" value="P:oxaloacetate metabolic process"/>
    <property type="evidence" value="ECO:0007669"/>
    <property type="project" value="TreeGrafter"/>
</dbReference>
<dbReference type="InterPro" id="IPR040442">
    <property type="entry name" value="Pyrv_kinase-like_dom_sf"/>
</dbReference>
<evidence type="ECO:0000256" key="3">
    <source>
        <dbReference type="ARBA" id="ARBA00022842"/>
    </source>
</evidence>
<dbReference type="InterPro" id="IPR015813">
    <property type="entry name" value="Pyrv/PenolPyrv_kinase-like_dom"/>
</dbReference>
<dbReference type="SUPFAM" id="SSF51621">
    <property type="entry name" value="Phosphoenolpyruvate/pyruvate domain"/>
    <property type="match status" value="1"/>
</dbReference>
<dbReference type="PANTHER" id="PTHR32308:SF10">
    <property type="entry name" value="CITRATE LYASE SUBUNIT BETA"/>
    <property type="match status" value="1"/>
</dbReference>
<feature type="binding site" evidence="5">
    <location>
        <position position="144"/>
    </location>
    <ligand>
        <name>Mg(2+)</name>
        <dbReference type="ChEBI" id="CHEBI:18420"/>
    </ligand>
</feature>
<feature type="domain" description="HpcH/HpaI aldolase/citrate lyase" evidence="6">
    <location>
        <begin position="8"/>
        <end position="215"/>
    </location>
</feature>
<keyword evidence="7" id="KW-0456">Lyase</keyword>
<evidence type="ECO:0000259" key="6">
    <source>
        <dbReference type="Pfam" id="PF03328"/>
    </source>
</evidence>